<feature type="region of interest" description="Disordered" evidence="4">
    <location>
        <begin position="1"/>
        <end position="46"/>
    </location>
</feature>
<accession>A0A8B7XLM7</accession>
<dbReference type="OMA" id="HIDRRNE"/>
<dbReference type="Pfam" id="PF00956">
    <property type="entry name" value="NAP"/>
    <property type="match status" value="1"/>
</dbReference>
<dbReference type="InterPro" id="IPR002164">
    <property type="entry name" value="NAP_family"/>
</dbReference>
<evidence type="ECO:0000313" key="5">
    <source>
        <dbReference type="Proteomes" id="UP000694845"/>
    </source>
</evidence>
<dbReference type="OrthoDB" id="19419at2759"/>
<dbReference type="AlphaFoldDB" id="A0A8B7XLM7"/>
<feature type="compositionally biased region" description="Polar residues" evidence="4">
    <location>
        <begin position="1"/>
        <end position="21"/>
    </location>
</feature>
<feature type="compositionally biased region" description="Basic and acidic residues" evidence="4">
    <location>
        <begin position="264"/>
        <end position="281"/>
    </location>
</feature>
<feature type="compositionally biased region" description="Basic and acidic residues" evidence="4">
    <location>
        <begin position="298"/>
        <end position="322"/>
    </location>
</feature>
<keyword evidence="3" id="KW-0175">Coiled coil</keyword>
<dbReference type="PANTHER" id="PTHR11875">
    <property type="entry name" value="TESTIS-SPECIFIC Y-ENCODED PROTEIN"/>
    <property type="match status" value="1"/>
</dbReference>
<evidence type="ECO:0000256" key="2">
    <source>
        <dbReference type="RuleBase" id="RU003876"/>
    </source>
</evidence>
<evidence type="ECO:0000313" key="6">
    <source>
        <dbReference type="RefSeq" id="XP_022081011.1"/>
    </source>
</evidence>
<feature type="region of interest" description="Disordered" evidence="4">
    <location>
        <begin position="256"/>
        <end position="322"/>
    </location>
</feature>
<gene>
    <name evidence="6" type="primary">LOC110974023</name>
</gene>
<organism evidence="5 6">
    <name type="scientific">Acanthaster planci</name>
    <name type="common">Crown-of-thorns starfish</name>
    <dbReference type="NCBI Taxonomy" id="133434"/>
    <lineage>
        <taxon>Eukaryota</taxon>
        <taxon>Metazoa</taxon>
        <taxon>Echinodermata</taxon>
        <taxon>Eleutherozoa</taxon>
        <taxon>Asterozoa</taxon>
        <taxon>Asteroidea</taxon>
        <taxon>Valvatacea</taxon>
        <taxon>Valvatida</taxon>
        <taxon>Acanthasteridae</taxon>
        <taxon>Acanthaster</taxon>
    </lineage>
</organism>
<dbReference type="FunFam" id="3.30.1120.90:FF:000002">
    <property type="entry name" value="Testis-specific Y-encoded-like protein 2"/>
    <property type="match status" value="1"/>
</dbReference>
<dbReference type="Gene3D" id="3.30.1120.90">
    <property type="entry name" value="Nucleosome assembly protein"/>
    <property type="match status" value="1"/>
</dbReference>
<keyword evidence="5" id="KW-1185">Reference proteome</keyword>
<comment type="similarity">
    <text evidence="1 2">Belongs to the nucleosome assembly protein (NAP) family.</text>
</comment>
<feature type="compositionally biased region" description="Low complexity" evidence="4">
    <location>
        <begin position="27"/>
        <end position="40"/>
    </location>
</feature>
<feature type="coiled-coil region" evidence="3">
    <location>
        <begin position="55"/>
        <end position="82"/>
    </location>
</feature>
<dbReference type="KEGG" id="aplc:110974023"/>
<dbReference type="GeneID" id="110974023"/>
<evidence type="ECO:0000256" key="1">
    <source>
        <dbReference type="ARBA" id="ARBA00009947"/>
    </source>
</evidence>
<protein>
    <submittedName>
        <fullName evidence="6">Protein SET-like</fullName>
    </submittedName>
</protein>
<dbReference type="Gene3D" id="1.20.5.1500">
    <property type="match status" value="1"/>
</dbReference>
<evidence type="ECO:0000256" key="3">
    <source>
        <dbReference type="SAM" id="Coils"/>
    </source>
</evidence>
<reference evidence="6" key="1">
    <citation type="submission" date="2025-08" db="UniProtKB">
        <authorList>
            <consortium name="RefSeq"/>
        </authorList>
    </citation>
    <scope>IDENTIFICATION</scope>
</reference>
<dbReference type="RefSeq" id="XP_022081011.1">
    <property type="nucleotide sequence ID" value="XM_022225319.1"/>
</dbReference>
<dbReference type="Proteomes" id="UP000694845">
    <property type="component" value="Unplaced"/>
</dbReference>
<evidence type="ECO:0000256" key="4">
    <source>
        <dbReference type="SAM" id="MobiDB-lite"/>
    </source>
</evidence>
<dbReference type="GO" id="GO:0006334">
    <property type="term" value="P:nucleosome assembly"/>
    <property type="evidence" value="ECO:0007669"/>
    <property type="project" value="InterPro"/>
</dbReference>
<dbReference type="SUPFAM" id="SSF143113">
    <property type="entry name" value="NAP-like"/>
    <property type="match status" value="1"/>
</dbReference>
<dbReference type="GO" id="GO:0005634">
    <property type="term" value="C:nucleus"/>
    <property type="evidence" value="ECO:0007669"/>
    <property type="project" value="InterPro"/>
</dbReference>
<proteinExistence type="inferred from homology"/>
<name>A0A8B7XLM7_ACAPL</name>
<sequence length="322" mass="36619">MDGPTPSKQFKISDAPTNTEHSPVEDPPSTKSQPSSSSKLDPSEQESTLDILEQIDICQGELENLNEEASEEIIRIEEKFNRLRQPHIDRRNEFIKKIPNFWVCTFVNHPQLAPRLSEEDEECLHYLRQLIVHNYDDLKTGYSITFHFTKNPFFENETISKEFSLTEDGEPTSKSSKIRWKPGMDITKKMRSKGKVSVPCASFFGWFSDHLDAGNDEIADVLRDDLWSNPLQYYLIPDVDDSLDKSRLMDSLMCSDDESNSINRRVEEPGPRPITGKKDINNDSAIGESHPSSQSNDKSPEDDSVNKSSVEDCKDTVQNDAS</sequence>
<dbReference type="InterPro" id="IPR037231">
    <property type="entry name" value="NAP-like_sf"/>
</dbReference>